<feature type="domain" description="Acetophenone carboxylase-like C-terminal" evidence="4">
    <location>
        <begin position="506"/>
        <end position="681"/>
    </location>
</feature>
<dbReference type="GO" id="GO:0005829">
    <property type="term" value="C:cytosol"/>
    <property type="evidence" value="ECO:0007669"/>
    <property type="project" value="TreeGrafter"/>
</dbReference>
<accession>A0A366I5R2</accession>
<proteinExistence type="predicted"/>
<feature type="domain" description="Hydantoinase/oxoprolinase N-terminal" evidence="3">
    <location>
        <begin position="4"/>
        <end position="183"/>
    </location>
</feature>
<sequence length="688" mass="76159">MFQIGIDMGGTFTDFIAIGNEEFKTVKVPSNKESPIQTVLRGLEELATNFNMPLGEFLSKTHKLVHGNTVAINALLQRKGVKTALISTKGFTDTLEMRRARLDNQWDFFSPIPKVLVPRHLRLPVSERVDYSGKVLQELVQEDLEEILEKLQKEKVESVAVCTLFSFMNPSHEKAIKEYIEERLDNVFVSVSSEVSPKLGEYERVSTTVLNAYLTPLVSRYLDELSHALKERGLKTDILLVQNNGGLAHISYAKDFGVKGLFSGPAAGSSGAKALGERVLESNLILVDMGGTSFDVSLVSDYEIKIMPEAVVGGYPVNLPLVDIESVGIGGGSIASIGVGAMLSVGPQSAESYPGPACYDRGGEEPTITDAALVLGFIEEGDFGGKTMKIRKDLAAQAIEDKIAKPLHMSVEDGAYGIYQIALAKMVDAVHLMTIQKGHDPRDFALCAVGGASPIFACNIAEEIGAKITIIPANGEVFCAQGMLESQIKLDMVQSIVQQLAQVHFDEINSTLKGLKEDATSQLKAQGLLAENLTYKFLFEIRYEDQHHTLPVQFKGEELDEHNIKELLDEFHNLHEKNYGYSEKNQECTLISIRLEMWEESLDQISQIERPVASVEPLIPRYRKVYFDGKGVYDEIPVYKEKELSQNHIIAGPALIEKDYTSIFINPRFEGSFNEHGDFILRKRGSHI</sequence>
<dbReference type="GO" id="GO:0006749">
    <property type="term" value="P:glutathione metabolic process"/>
    <property type="evidence" value="ECO:0007669"/>
    <property type="project" value="TreeGrafter"/>
</dbReference>
<evidence type="ECO:0000256" key="1">
    <source>
        <dbReference type="SAM" id="Coils"/>
    </source>
</evidence>
<dbReference type="RefSeq" id="WP_170128231.1">
    <property type="nucleotide sequence ID" value="NZ_QNRX01000009.1"/>
</dbReference>
<dbReference type="InterPro" id="IPR002821">
    <property type="entry name" value="Hydantoinase_A"/>
</dbReference>
<feature type="domain" description="Hydantoinase A/oxoprolinase" evidence="2">
    <location>
        <begin position="204"/>
        <end position="488"/>
    </location>
</feature>
<dbReference type="Pfam" id="PF19278">
    <property type="entry name" value="Hydant_A_C"/>
    <property type="match status" value="1"/>
</dbReference>
<dbReference type="Pfam" id="PF01968">
    <property type="entry name" value="Hydantoinase_A"/>
    <property type="match status" value="1"/>
</dbReference>
<dbReference type="Pfam" id="PF05378">
    <property type="entry name" value="Hydant_A_N"/>
    <property type="match status" value="1"/>
</dbReference>
<keyword evidence="6" id="KW-1185">Reference proteome</keyword>
<dbReference type="Proteomes" id="UP000253490">
    <property type="component" value="Unassembled WGS sequence"/>
</dbReference>
<dbReference type="InterPro" id="IPR045079">
    <property type="entry name" value="Oxoprolinase-like"/>
</dbReference>
<organism evidence="5 6">
    <name type="scientific">Alkalibaculum bacchi</name>
    <dbReference type="NCBI Taxonomy" id="645887"/>
    <lineage>
        <taxon>Bacteria</taxon>
        <taxon>Bacillati</taxon>
        <taxon>Bacillota</taxon>
        <taxon>Clostridia</taxon>
        <taxon>Eubacteriales</taxon>
        <taxon>Eubacteriaceae</taxon>
        <taxon>Alkalibaculum</taxon>
    </lineage>
</organism>
<comment type="caution">
    <text evidence="5">The sequence shown here is derived from an EMBL/GenBank/DDBJ whole genome shotgun (WGS) entry which is preliminary data.</text>
</comment>
<feature type="coiled-coil region" evidence="1">
    <location>
        <begin position="134"/>
        <end position="161"/>
    </location>
</feature>
<keyword evidence="1" id="KW-0175">Coiled coil</keyword>
<evidence type="ECO:0000259" key="2">
    <source>
        <dbReference type="Pfam" id="PF01968"/>
    </source>
</evidence>
<dbReference type="InterPro" id="IPR008040">
    <property type="entry name" value="Hydant_A_N"/>
</dbReference>
<dbReference type="InterPro" id="IPR049517">
    <property type="entry name" value="ACX-like_C"/>
</dbReference>
<dbReference type="PANTHER" id="PTHR11365">
    <property type="entry name" value="5-OXOPROLINASE RELATED"/>
    <property type="match status" value="1"/>
</dbReference>
<evidence type="ECO:0000313" key="5">
    <source>
        <dbReference type="EMBL" id="RBP63802.1"/>
    </source>
</evidence>
<dbReference type="GO" id="GO:0017168">
    <property type="term" value="F:5-oxoprolinase (ATP-hydrolyzing) activity"/>
    <property type="evidence" value="ECO:0007669"/>
    <property type="project" value="TreeGrafter"/>
</dbReference>
<dbReference type="AlphaFoldDB" id="A0A366I5R2"/>
<dbReference type="PANTHER" id="PTHR11365:SF23">
    <property type="entry name" value="HYPOTHETICAL 5-OXOPROLINASE (EUROFUNG)-RELATED"/>
    <property type="match status" value="1"/>
</dbReference>
<evidence type="ECO:0000259" key="4">
    <source>
        <dbReference type="Pfam" id="PF19278"/>
    </source>
</evidence>
<name>A0A366I5R2_9FIRM</name>
<gene>
    <name evidence="5" type="ORF">DES36_10918</name>
</gene>
<protein>
    <submittedName>
        <fullName evidence="5">N-methylhydantoinase A</fullName>
    </submittedName>
</protein>
<reference evidence="5 6" key="1">
    <citation type="submission" date="2018-06" db="EMBL/GenBank/DDBJ databases">
        <title>Genomic Encyclopedia of Type Strains, Phase IV (KMG-IV): sequencing the most valuable type-strain genomes for metagenomic binning, comparative biology and taxonomic classification.</title>
        <authorList>
            <person name="Goeker M."/>
        </authorList>
    </citation>
    <scope>NUCLEOTIDE SEQUENCE [LARGE SCALE GENOMIC DNA]</scope>
    <source>
        <strain evidence="5 6">DSM 22112</strain>
    </source>
</reference>
<dbReference type="EMBL" id="QNRX01000009">
    <property type="protein sequence ID" value="RBP63802.1"/>
    <property type="molecule type" value="Genomic_DNA"/>
</dbReference>
<evidence type="ECO:0000259" key="3">
    <source>
        <dbReference type="Pfam" id="PF05378"/>
    </source>
</evidence>
<evidence type="ECO:0000313" key="6">
    <source>
        <dbReference type="Proteomes" id="UP000253490"/>
    </source>
</evidence>